<dbReference type="EMBL" id="CAJVPM010007605">
    <property type="protein sequence ID" value="CAG8547284.1"/>
    <property type="molecule type" value="Genomic_DNA"/>
</dbReference>
<name>A0ACA9LUH2_9GLOM</name>
<feature type="non-terminal residue" evidence="1">
    <location>
        <position position="52"/>
    </location>
</feature>
<accession>A0ACA9LUH2</accession>
<dbReference type="Proteomes" id="UP000789860">
    <property type="component" value="Unassembled WGS sequence"/>
</dbReference>
<evidence type="ECO:0000313" key="1">
    <source>
        <dbReference type="EMBL" id="CAG8547284.1"/>
    </source>
</evidence>
<reference evidence="1" key="1">
    <citation type="submission" date="2021-06" db="EMBL/GenBank/DDBJ databases">
        <authorList>
            <person name="Kallberg Y."/>
            <person name="Tangrot J."/>
            <person name="Rosling A."/>
        </authorList>
    </citation>
    <scope>NUCLEOTIDE SEQUENCE</scope>
    <source>
        <strain evidence="1">AU212A</strain>
    </source>
</reference>
<evidence type="ECO:0000313" key="2">
    <source>
        <dbReference type="Proteomes" id="UP000789860"/>
    </source>
</evidence>
<organism evidence="1 2">
    <name type="scientific">Scutellospora calospora</name>
    <dbReference type="NCBI Taxonomy" id="85575"/>
    <lineage>
        <taxon>Eukaryota</taxon>
        <taxon>Fungi</taxon>
        <taxon>Fungi incertae sedis</taxon>
        <taxon>Mucoromycota</taxon>
        <taxon>Glomeromycotina</taxon>
        <taxon>Glomeromycetes</taxon>
        <taxon>Diversisporales</taxon>
        <taxon>Gigasporaceae</taxon>
        <taxon>Scutellospora</taxon>
    </lineage>
</organism>
<keyword evidence="2" id="KW-1185">Reference proteome</keyword>
<comment type="caution">
    <text evidence="1">The sequence shown here is derived from an EMBL/GenBank/DDBJ whole genome shotgun (WGS) entry which is preliminary data.</text>
</comment>
<sequence>MSFIKKFTSKFNKKNQKFIEENNWNNYQQNDTPWNIEEKNDENSWDEIEENS</sequence>
<gene>
    <name evidence="1" type="ORF">SCALOS_LOCUS5054</name>
</gene>
<proteinExistence type="predicted"/>
<protein>
    <submittedName>
        <fullName evidence="1">5315_t:CDS:1</fullName>
    </submittedName>
</protein>